<comment type="catalytic activity">
    <reaction evidence="8">
        <text>S-hydroxy-S-oxy-L-cysteinyl-[peroxiredoxin] + [protein]-dithiol + ATP = S-hydroxy-L-cysteinyl-[peroxiredoxin] + [protein]-disulfide + ADP + phosphate</text>
        <dbReference type="Rhea" id="RHEA:17545"/>
        <dbReference type="Rhea" id="RHEA-COMP:10593"/>
        <dbReference type="Rhea" id="RHEA-COMP:10594"/>
        <dbReference type="Rhea" id="RHEA-COMP:13681"/>
        <dbReference type="Rhea" id="RHEA-COMP:17976"/>
        <dbReference type="ChEBI" id="CHEBI:29950"/>
        <dbReference type="ChEBI" id="CHEBI:30616"/>
        <dbReference type="ChEBI" id="CHEBI:43474"/>
        <dbReference type="ChEBI" id="CHEBI:50058"/>
        <dbReference type="ChEBI" id="CHEBI:61973"/>
        <dbReference type="ChEBI" id="CHEBI:61974"/>
        <dbReference type="ChEBI" id="CHEBI:456216"/>
        <dbReference type="EC" id="1.8.98.2"/>
    </reaction>
</comment>
<dbReference type="CDD" id="cd16395">
    <property type="entry name" value="Srx"/>
    <property type="match status" value="1"/>
</dbReference>
<dbReference type="EMBL" id="BEGY01000053">
    <property type="protein sequence ID" value="GAX80506.1"/>
    <property type="molecule type" value="Genomic_DNA"/>
</dbReference>
<dbReference type="OrthoDB" id="10023328at2759"/>
<name>A0A250XBR9_9CHLO</name>
<keyword evidence="12" id="KW-1185">Reference proteome</keyword>
<evidence type="ECO:0000256" key="1">
    <source>
        <dbReference type="ARBA" id="ARBA00009609"/>
    </source>
</evidence>
<evidence type="ECO:0000256" key="2">
    <source>
        <dbReference type="ARBA" id="ARBA00013055"/>
    </source>
</evidence>
<comment type="caution">
    <text evidence="11">The sequence shown here is derived from an EMBL/GenBank/DDBJ whole genome shotgun (WGS) entry which is preliminary data.</text>
</comment>
<dbReference type="Pfam" id="PF02195">
    <property type="entry name" value="ParB_N"/>
    <property type="match status" value="1"/>
</dbReference>
<evidence type="ECO:0000256" key="3">
    <source>
        <dbReference type="ARBA" id="ARBA00022741"/>
    </source>
</evidence>
<accession>A0A250XBR9</accession>
<dbReference type="SMART" id="SM00470">
    <property type="entry name" value="ParB"/>
    <property type="match status" value="1"/>
</dbReference>
<proteinExistence type="inferred from homology"/>
<feature type="compositionally biased region" description="Low complexity" evidence="9">
    <location>
        <begin position="72"/>
        <end position="84"/>
    </location>
</feature>
<dbReference type="EC" id="1.8.98.2" evidence="2"/>
<keyword evidence="3" id="KW-0547">Nucleotide-binding</keyword>
<dbReference type="PANTHER" id="PTHR21348:SF2">
    <property type="entry name" value="SULFIREDOXIN-1"/>
    <property type="match status" value="1"/>
</dbReference>
<keyword evidence="7" id="KW-1015">Disulfide bond</keyword>
<evidence type="ECO:0000256" key="9">
    <source>
        <dbReference type="SAM" id="MobiDB-lite"/>
    </source>
</evidence>
<sequence>MYSYIKSQCTAVVYSRDKQLVPVCQGRTLLTTLRTEIPCHSESITTGLGNYKWTFPKYERLEESPSREQAETSNSTSSSSSRSRQVIMDIPVSDIIRPLGKTRGNDGEKVKALMVSIQDIGLQEPIDVLLVDGRYYGFSGCHRYEAHVNLGKETIRCRVRKANQSVLKMHMM</sequence>
<dbReference type="InterPro" id="IPR016692">
    <property type="entry name" value="Sulfiredoxin"/>
</dbReference>
<keyword evidence="4" id="KW-0067">ATP-binding</keyword>
<dbReference type="GO" id="GO:0005524">
    <property type="term" value="F:ATP binding"/>
    <property type="evidence" value="ECO:0007669"/>
    <property type="project" value="UniProtKB-KW"/>
</dbReference>
<reference evidence="11 12" key="1">
    <citation type="submission" date="2017-08" db="EMBL/GenBank/DDBJ databases">
        <title>Acidophilic green algal genome provides insights into adaptation to an acidic environment.</title>
        <authorList>
            <person name="Hirooka S."/>
            <person name="Hirose Y."/>
            <person name="Kanesaki Y."/>
            <person name="Higuchi S."/>
            <person name="Fujiwara T."/>
            <person name="Onuma R."/>
            <person name="Era A."/>
            <person name="Ohbayashi R."/>
            <person name="Uzuka A."/>
            <person name="Nozaki H."/>
            <person name="Yoshikawa H."/>
            <person name="Miyagishima S.Y."/>
        </authorList>
    </citation>
    <scope>NUCLEOTIDE SEQUENCE [LARGE SCALE GENOMIC DNA]</scope>
    <source>
        <strain evidence="11 12">NIES-2499</strain>
    </source>
</reference>
<feature type="region of interest" description="Disordered" evidence="9">
    <location>
        <begin position="62"/>
        <end position="84"/>
    </location>
</feature>
<comment type="similarity">
    <text evidence="1">Belongs to the sulfiredoxin family.</text>
</comment>
<evidence type="ECO:0000259" key="10">
    <source>
        <dbReference type="SMART" id="SM00470"/>
    </source>
</evidence>
<dbReference type="Proteomes" id="UP000232323">
    <property type="component" value="Unassembled WGS sequence"/>
</dbReference>
<evidence type="ECO:0000256" key="4">
    <source>
        <dbReference type="ARBA" id="ARBA00022840"/>
    </source>
</evidence>
<dbReference type="InterPro" id="IPR003115">
    <property type="entry name" value="ParB_N"/>
</dbReference>
<dbReference type="STRING" id="1157962.A0A250XBR9"/>
<evidence type="ECO:0000256" key="8">
    <source>
        <dbReference type="ARBA" id="ARBA00047514"/>
    </source>
</evidence>
<keyword evidence="5" id="KW-0049">Antioxidant</keyword>
<evidence type="ECO:0000313" key="11">
    <source>
        <dbReference type="EMBL" id="GAX80506.1"/>
    </source>
</evidence>
<dbReference type="PANTHER" id="PTHR21348">
    <property type="match status" value="1"/>
</dbReference>
<keyword evidence="6" id="KW-0560">Oxidoreductase</keyword>
<dbReference type="Gene3D" id="3.90.1530.10">
    <property type="entry name" value="Conserved hypothetical protein from pyrococcus furiosus pfu- 392566-001, ParB domain"/>
    <property type="match status" value="1"/>
</dbReference>
<dbReference type="SUPFAM" id="SSF110849">
    <property type="entry name" value="ParB/Sulfiredoxin"/>
    <property type="match status" value="1"/>
</dbReference>
<gene>
    <name evidence="11" type="ORF">CEUSTIGMA_g7944.t1</name>
</gene>
<organism evidence="11 12">
    <name type="scientific">Chlamydomonas eustigma</name>
    <dbReference type="NCBI Taxonomy" id="1157962"/>
    <lineage>
        <taxon>Eukaryota</taxon>
        <taxon>Viridiplantae</taxon>
        <taxon>Chlorophyta</taxon>
        <taxon>core chlorophytes</taxon>
        <taxon>Chlorophyceae</taxon>
        <taxon>CS clade</taxon>
        <taxon>Chlamydomonadales</taxon>
        <taxon>Chlamydomonadaceae</taxon>
        <taxon>Chlamydomonas</taxon>
    </lineage>
</organism>
<evidence type="ECO:0000313" key="12">
    <source>
        <dbReference type="Proteomes" id="UP000232323"/>
    </source>
</evidence>
<protein>
    <recommendedName>
        <fullName evidence="2">sulfiredoxin</fullName>
        <ecNumber evidence="2">1.8.98.2</ecNumber>
    </recommendedName>
</protein>
<dbReference type="GO" id="GO:0032542">
    <property type="term" value="F:sulfiredoxin activity"/>
    <property type="evidence" value="ECO:0007669"/>
    <property type="project" value="UniProtKB-EC"/>
</dbReference>
<feature type="domain" description="ParB-like N-terminal" evidence="10">
    <location>
        <begin position="88"/>
        <end position="170"/>
    </location>
</feature>
<dbReference type="AlphaFoldDB" id="A0A250XBR9"/>
<dbReference type="GO" id="GO:0034599">
    <property type="term" value="P:cellular response to oxidative stress"/>
    <property type="evidence" value="ECO:0007669"/>
    <property type="project" value="TreeGrafter"/>
</dbReference>
<dbReference type="InterPro" id="IPR036086">
    <property type="entry name" value="ParB/Sulfiredoxin_sf"/>
</dbReference>
<evidence type="ECO:0000256" key="5">
    <source>
        <dbReference type="ARBA" id="ARBA00022862"/>
    </source>
</evidence>
<evidence type="ECO:0000256" key="7">
    <source>
        <dbReference type="ARBA" id="ARBA00023157"/>
    </source>
</evidence>
<dbReference type="GO" id="GO:0005737">
    <property type="term" value="C:cytoplasm"/>
    <property type="evidence" value="ECO:0007669"/>
    <property type="project" value="TreeGrafter"/>
</dbReference>
<evidence type="ECO:0000256" key="6">
    <source>
        <dbReference type="ARBA" id="ARBA00023002"/>
    </source>
</evidence>